<comment type="subcellular location">
    <subcellularLocation>
        <location evidence="1">Membrane</location>
        <topology evidence="1">Multi-pass membrane protein</topology>
    </subcellularLocation>
</comment>
<dbReference type="AlphaFoldDB" id="D8U5S3"/>
<evidence type="ECO:0000256" key="1">
    <source>
        <dbReference type="ARBA" id="ARBA00004141"/>
    </source>
</evidence>
<dbReference type="KEGG" id="vcn:VOLCADRAFT_48095"/>
<dbReference type="EMBL" id="GL378360">
    <property type="protein sequence ID" value="EFJ44970.1"/>
    <property type="molecule type" value="Genomic_DNA"/>
</dbReference>
<dbReference type="Proteomes" id="UP000001058">
    <property type="component" value="Unassembled WGS sequence"/>
</dbReference>
<evidence type="ECO:0000313" key="6">
    <source>
        <dbReference type="Proteomes" id="UP000001058"/>
    </source>
</evidence>
<feature type="non-terminal residue" evidence="5">
    <location>
        <position position="112"/>
    </location>
</feature>
<dbReference type="RefSeq" id="XP_002953941.1">
    <property type="nucleotide sequence ID" value="XM_002953895.1"/>
</dbReference>
<keyword evidence="4" id="KW-0472">Membrane</keyword>
<dbReference type="GeneID" id="9617190"/>
<dbReference type="InParanoid" id="D8U5S3"/>
<keyword evidence="2" id="KW-0812">Transmembrane</keyword>
<protein>
    <recommendedName>
        <fullName evidence="7">EamA domain-containing protein</fullName>
    </recommendedName>
</protein>
<accession>D8U5S3</accession>
<keyword evidence="3" id="KW-1133">Transmembrane helix</keyword>
<dbReference type="InterPro" id="IPR018908">
    <property type="entry name" value="TMEM234"/>
</dbReference>
<dbReference type="FunCoup" id="D8U5S3">
    <property type="interactions" value="712"/>
</dbReference>
<dbReference type="PANTHER" id="PTHR28668">
    <property type="entry name" value="TRANSMEMBRANE PROTEIN 234"/>
    <property type="match status" value="1"/>
</dbReference>
<organism evidence="6">
    <name type="scientific">Volvox carteri f. nagariensis</name>
    <dbReference type="NCBI Taxonomy" id="3068"/>
    <lineage>
        <taxon>Eukaryota</taxon>
        <taxon>Viridiplantae</taxon>
        <taxon>Chlorophyta</taxon>
        <taxon>core chlorophytes</taxon>
        <taxon>Chlorophyceae</taxon>
        <taxon>CS clade</taxon>
        <taxon>Chlamydomonadales</taxon>
        <taxon>Volvocaceae</taxon>
        <taxon>Volvox</taxon>
    </lineage>
</organism>
<sequence>VGFLWGSTNPFVKRGSDIVQKKLCTTPNASLISKLGTWVLTPSFVVPHGLNQSGSGLFIYLLGSSDISVLVPAANACSLVFNALADLALGESFRLVPLALGTSLVAIGVLIC</sequence>
<evidence type="ECO:0008006" key="7">
    <source>
        <dbReference type="Google" id="ProtNLM"/>
    </source>
</evidence>
<keyword evidence="6" id="KW-1185">Reference proteome</keyword>
<dbReference type="eggNOG" id="KOG4831">
    <property type="taxonomic scope" value="Eukaryota"/>
</dbReference>
<proteinExistence type="predicted"/>
<evidence type="ECO:0000256" key="2">
    <source>
        <dbReference type="ARBA" id="ARBA00022692"/>
    </source>
</evidence>
<dbReference type="Pfam" id="PF10639">
    <property type="entry name" value="TMEM234"/>
    <property type="match status" value="1"/>
</dbReference>
<dbReference type="PANTHER" id="PTHR28668:SF1">
    <property type="entry name" value="TRANSMEMBRANE PROTEIN 234"/>
    <property type="match status" value="1"/>
</dbReference>
<evidence type="ECO:0000256" key="4">
    <source>
        <dbReference type="ARBA" id="ARBA00023136"/>
    </source>
</evidence>
<dbReference type="GO" id="GO:0016020">
    <property type="term" value="C:membrane"/>
    <property type="evidence" value="ECO:0007669"/>
    <property type="project" value="UniProtKB-SubCell"/>
</dbReference>
<evidence type="ECO:0000256" key="3">
    <source>
        <dbReference type="ARBA" id="ARBA00022989"/>
    </source>
</evidence>
<reference evidence="5 6" key="1">
    <citation type="journal article" date="2010" name="Science">
        <title>Genomic analysis of organismal complexity in the multicellular green alga Volvox carteri.</title>
        <authorList>
            <person name="Prochnik S.E."/>
            <person name="Umen J."/>
            <person name="Nedelcu A.M."/>
            <person name="Hallmann A."/>
            <person name="Miller S.M."/>
            <person name="Nishii I."/>
            <person name="Ferris P."/>
            <person name="Kuo A."/>
            <person name="Mitros T."/>
            <person name="Fritz-Laylin L.K."/>
            <person name="Hellsten U."/>
            <person name="Chapman J."/>
            <person name="Simakov O."/>
            <person name="Rensing S.A."/>
            <person name="Terry A."/>
            <person name="Pangilinan J."/>
            <person name="Kapitonov V."/>
            <person name="Jurka J."/>
            <person name="Salamov A."/>
            <person name="Shapiro H."/>
            <person name="Schmutz J."/>
            <person name="Grimwood J."/>
            <person name="Lindquist E."/>
            <person name="Lucas S."/>
            <person name="Grigoriev I.V."/>
            <person name="Schmitt R."/>
            <person name="Kirk D."/>
            <person name="Rokhsar D.S."/>
        </authorList>
    </citation>
    <scope>NUCLEOTIDE SEQUENCE [LARGE SCALE GENOMIC DNA]</scope>
    <source>
        <strain evidence="6">f. Nagariensis / Eve</strain>
    </source>
</reference>
<name>D8U5S3_VOLCA</name>
<dbReference type="OrthoDB" id="541436at2759"/>
<gene>
    <name evidence="5" type="ORF">VOLCADRAFT_48095</name>
</gene>
<evidence type="ECO:0000313" key="5">
    <source>
        <dbReference type="EMBL" id="EFJ44970.1"/>
    </source>
</evidence>
<feature type="non-terminal residue" evidence="5">
    <location>
        <position position="1"/>
    </location>
</feature>